<accession>A0A6N8HEV7</accession>
<evidence type="ECO:0000313" key="2">
    <source>
        <dbReference type="Proteomes" id="UP000433945"/>
    </source>
</evidence>
<name>A0A6N8HEV7_9FLAO</name>
<keyword evidence="2" id="KW-1185">Reference proteome</keyword>
<dbReference type="AlphaFoldDB" id="A0A6N8HEV7"/>
<gene>
    <name evidence="1" type="ORF">GN157_10955</name>
</gene>
<dbReference type="EMBL" id="WOWP01000037">
    <property type="protein sequence ID" value="MUV04228.1"/>
    <property type="molecule type" value="Genomic_DNA"/>
</dbReference>
<sequence length="115" mass="13097">MKQVLDKFNPQKTQGHLSIYNNSVSLPVNEYEFTYSRHLPQEPAYLFFDQVTKKDTVIKISNAQKTGELLLQCSGMEYFLSNEASTYLIAVNWYVVEGAGEALQWMEPLGATPIE</sequence>
<protein>
    <submittedName>
        <fullName evidence="1">Uncharacterized protein</fullName>
    </submittedName>
</protein>
<comment type="caution">
    <text evidence="1">The sequence shown here is derived from an EMBL/GenBank/DDBJ whole genome shotgun (WGS) entry which is preliminary data.</text>
</comment>
<organism evidence="1 2">
    <name type="scientific">Flavobacterium rakeshii</name>
    <dbReference type="NCBI Taxonomy" id="1038845"/>
    <lineage>
        <taxon>Bacteria</taxon>
        <taxon>Pseudomonadati</taxon>
        <taxon>Bacteroidota</taxon>
        <taxon>Flavobacteriia</taxon>
        <taxon>Flavobacteriales</taxon>
        <taxon>Flavobacteriaceae</taxon>
        <taxon>Flavobacterium</taxon>
    </lineage>
</organism>
<proteinExistence type="predicted"/>
<evidence type="ECO:0000313" key="1">
    <source>
        <dbReference type="EMBL" id="MUV04228.1"/>
    </source>
</evidence>
<reference evidence="1 2" key="1">
    <citation type="submission" date="2019-12" db="EMBL/GenBank/DDBJ databases">
        <authorList>
            <person name="Sun J.-Q."/>
        </authorList>
    </citation>
    <scope>NUCLEOTIDE SEQUENCE [LARGE SCALE GENOMIC DNA]</scope>
    <source>
        <strain evidence="1 2">JCM 17928</strain>
    </source>
</reference>
<dbReference type="Proteomes" id="UP000433945">
    <property type="component" value="Unassembled WGS sequence"/>
</dbReference>